<dbReference type="EMBL" id="JBHSMI010000008">
    <property type="protein sequence ID" value="MFC5401883.1"/>
    <property type="molecule type" value="Genomic_DNA"/>
</dbReference>
<accession>A0ABW0HND1</accession>
<sequence>MEVLIVSIVGIVVFLLYFNTDFYSSDKGKSNNSSYIIRSNTEIVSLINRLDQLGYYKYVERTRKREIKKDAMSAGCLFGWEQSGREFMSDAESLAEGGVGEFIKAIDPFLRTQNVQITKVNDDLVDTDYSVEINGESYKIYSGDELHQNIWELSTIRAFGIVNKLLEAASSDERVYILYGGNELRAVFLTSKMFKVINGSKFIPDKDKPIMTPEYA</sequence>
<keyword evidence="2" id="KW-1185">Reference proteome</keyword>
<gene>
    <name evidence="1" type="ORF">ACFPOF_03970</name>
</gene>
<comment type="caution">
    <text evidence="1">The sequence shown here is derived from an EMBL/GenBank/DDBJ whole genome shotgun (WGS) entry which is preliminary data.</text>
</comment>
<evidence type="ECO:0000313" key="2">
    <source>
        <dbReference type="Proteomes" id="UP001596113"/>
    </source>
</evidence>
<reference evidence="2" key="1">
    <citation type="journal article" date="2019" name="Int. J. Syst. Evol. Microbiol.">
        <title>The Global Catalogue of Microorganisms (GCM) 10K type strain sequencing project: providing services to taxonomists for standard genome sequencing and annotation.</title>
        <authorList>
            <consortium name="The Broad Institute Genomics Platform"/>
            <consortium name="The Broad Institute Genome Sequencing Center for Infectious Disease"/>
            <person name="Wu L."/>
            <person name="Ma J."/>
        </authorList>
    </citation>
    <scope>NUCLEOTIDE SEQUENCE [LARGE SCALE GENOMIC DNA]</scope>
    <source>
        <strain evidence="2">CGMCC 1.18575</strain>
    </source>
</reference>
<organism evidence="1 2">
    <name type="scientific">Cohnella soli</name>
    <dbReference type="NCBI Taxonomy" id="425005"/>
    <lineage>
        <taxon>Bacteria</taxon>
        <taxon>Bacillati</taxon>
        <taxon>Bacillota</taxon>
        <taxon>Bacilli</taxon>
        <taxon>Bacillales</taxon>
        <taxon>Paenibacillaceae</taxon>
        <taxon>Cohnella</taxon>
    </lineage>
</organism>
<protein>
    <submittedName>
        <fullName evidence="1">Uncharacterized protein</fullName>
    </submittedName>
</protein>
<proteinExistence type="predicted"/>
<dbReference type="RefSeq" id="WP_378129814.1">
    <property type="nucleotide sequence ID" value="NZ_JBHSMI010000008.1"/>
</dbReference>
<evidence type="ECO:0000313" key="1">
    <source>
        <dbReference type="EMBL" id="MFC5401883.1"/>
    </source>
</evidence>
<dbReference type="Proteomes" id="UP001596113">
    <property type="component" value="Unassembled WGS sequence"/>
</dbReference>
<name>A0ABW0HND1_9BACL</name>